<accession>A0ABS3L502</accession>
<organism evidence="1 2">
    <name type="scientific">Candidatus Enterococcus moelleringii</name>
    <dbReference type="NCBI Taxonomy" id="2815325"/>
    <lineage>
        <taxon>Bacteria</taxon>
        <taxon>Bacillati</taxon>
        <taxon>Bacillota</taxon>
        <taxon>Bacilli</taxon>
        <taxon>Lactobacillales</taxon>
        <taxon>Enterococcaceae</taxon>
        <taxon>Enterococcus</taxon>
    </lineage>
</organism>
<dbReference type="Pfam" id="PF09953">
    <property type="entry name" value="DUF2187"/>
    <property type="match status" value="1"/>
</dbReference>
<reference evidence="1 2" key="1">
    <citation type="submission" date="2021-03" db="EMBL/GenBank/DDBJ databases">
        <title>Enterococcal diversity collection.</title>
        <authorList>
            <person name="Gilmore M.S."/>
            <person name="Schwartzman J."/>
            <person name="Van Tyne D."/>
            <person name="Martin M."/>
            <person name="Earl A.M."/>
            <person name="Manson A.L."/>
            <person name="Straub T."/>
            <person name="Salamzade R."/>
            <person name="Saavedra J."/>
            <person name="Lebreton F."/>
            <person name="Prichula J."/>
            <person name="Schaufler K."/>
            <person name="Gaca A."/>
            <person name="Sgardioli B."/>
            <person name="Wagenaar J."/>
            <person name="Strong T."/>
        </authorList>
    </citation>
    <scope>NUCLEOTIDE SEQUENCE [LARGE SCALE GENOMIC DNA]</scope>
    <source>
        <strain evidence="1 2">669A</strain>
    </source>
</reference>
<name>A0ABS3L502_9ENTE</name>
<sequence>MNSHRPPTFLCEVQINQYNQQFSVGDQVTFSIQDNARQLAGTVLKKYTNSCLIDITQTNALNKREQEIYNGRVVVNYRKINEVKIHEQ</sequence>
<evidence type="ECO:0000313" key="1">
    <source>
        <dbReference type="EMBL" id="MBO1304701.1"/>
    </source>
</evidence>
<proteinExistence type="predicted"/>
<dbReference type="InterPro" id="IPR018690">
    <property type="entry name" value="DUF2187"/>
</dbReference>
<evidence type="ECO:0000313" key="2">
    <source>
        <dbReference type="Proteomes" id="UP000664601"/>
    </source>
</evidence>
<gene>
    <name evidence="1" type="ORF">JZO70_00900</name>
</gene>
<keyword evidence="2" id="KW-1185">Reference proteome</keyword>
<protein>
    <submittedName>
        <fullName evidence="1">DUF2187 family protein</fullName>
    </submittedName>
</protein>
<comment type="caution">
    <text evidence="1">The sequence shown here is derived from an EMBL/GenBank/DDBJ whole genome shotgun (WGS) entry which is preliminary data.</text>
</comment>
<dbReference type="Proteomes" id="UP000664601">
    <property type="component" value="Unassembled WGS sequence"/>
</dbReference>
<dbReference type="EMBL" id="JAFREM010000002">
    <property type="protein sequence ID" value="MBO1304701.1"/>
    <property type="molecule type" value="Genomic_DNA"/>
</dbReference>
<dbReference type="RefSeq" id="WP_207671642.1">
    <property type="nucleotide sequence ID" value="NZ_JAFREM010000002.1"/>
</dbReference>